<dbReference type="GO" id="GO:0009401">
    <property type="term" value="P:phosphoenolpyruvate-dependent sugar phosphotransferase system"/>
    <property type="evidence" value="ECO:0007669"/>
    <property type="project" value="UniProtKB-KW"/>
</dbReference>
<evidence type="ECO:0000256" key="2">
    <source>
        <dbReference type="ARBA" id="ARBA00022597"/>
    </source>
</evidence>
<dbReference type="PATRIC" id="fig|1423769.4.peg.2006"/>
<evidence type="ECO:0000256" key="6">
    <source>
        <dbReference type="PROSITE-ProRule" id="PRU00421"/>
    </source>
</evidence>
<dbReference type="AlphaFoldDB" id="A0A0R1QK59"/>
<dbReference type="InterPro" id="IPR050429">
    <property type="entry name" value="PTS_Glucose_EIICBA"/>
</dbReference>
<evidence type="ECO:0000256" key="1">
    <source>
        <dbReference type="ARBA" id="ARBA00022448"/>
    </source>
</evidence>
<protein>
    <submittedName>
        <fullName evidence="8">Phosphoenolpyruvate-dependent sugar PTS family porter EIIBC, probable arbutin specific</fullName>
    </submittedName>
</protein>
<dbReference type="GO" id="GO:0016301">
    <property type="term" value="F:kinase activity"/>
    <property type="evidence" value="ECO:0007669"/>
    <property type="project" value="UniProtKB-KW"/>
</dbReference>
<reference evidence="8 9" key="1">
    <citation type="journal article" date="2015" name="Genome Announc.">
        <title>Expanding the biotechnology potential of lactobacilli through comparative genomics of 213 strains and associated genera.</title>
        <authorList>
            <person name="Sun Z."/>
            <person name="Harris H.M."/>
            <person name="McCann A."/>
            <person name="Guo C."/>
            <person name="Argimon S."/>
            <person name="Zhang W."/>
            <person name="Yang X."/>
            <person name="Jeffery I.B."/>
            <person name="Cooney J.C."/>
            <person name="Kagawa T.F."/>
            <person name="Liu W."/>
            <person name="Song Y."/>
            <person name="Salvetti E."/>
            <person name="Wrobel A."/>
            <person name="Rasinkangas P."/>
            <person name="Parkhill J."/>
            <person name="Rea M.C."/>
            <person name="O'Sullivan O."/>
            <person name="Ritari J."/>
            <person name="Douillard F.P."/>
            <person name="Paul Ross R."/>
            <person name="Yang R."/>
            <person name="Briner A.E."/>
            <person name="Felis G.E."/>
            <person name="de Vos W.M."/>
            <person name="Barrangou R."/>
            <person name="Klaenhammer T.R."/>
            <person name="Caufield P.W."/>
            <person name="Cui Y."/>
            <person name="Zhang H."/>
            <person name="O'Toole P.W."/>
        </authorList>
    </citation>
    <scope>NUCLEOTIDE SEQUENCE [LARGE SCALE GENOMIC DNA]</scope>
    <source>
        <strain evidence="8 9">DSM 13343</strain>
    </source>
</reference>
<dbReference type="PANTHER" id="PTHR30009:SF4">
    <property type="entry name" value="PTS SYSTEM N-ACETYLGLUCOSAMINE-SPECIFIC EIICBA COMPONENT"/>
    <property type="match status" value="1"/>
</dbReference>
<feature type="domain" description="PTS EIIB type-1" evidence="7">
    <location>
        <begin position="6"/>
        <end position="88"/>
    </location>
</feature>
<evidence type="ECO:0000313" key="8">
    <source>
        <dbReference type="EMBL" id="KRL42602.1"/>
    </source>
</evidence>
<comment type="caution">
    <text evidence="8">The sequence shown here is derived from an EMBL/GenBank/DDBJ whole genome shotgun (WGS) entry which is preliminary data.</text>
</comment>
<dbReference type="OrthoDB" id="2283226at2"/>
<keyword evidence="3" id="KW-0808">Transferase</keyword>
<dbReference type="InterPro" id="IPR036878">
    <property type="entry name" value="Glu_permease_IIB"/>
</dbReference>
<dbReference type="PROSITE" id="PS01035">
    <property type="entry name" value="PTS_EIIB_TYPE_1_CYS"/>
    <property type="match status" value="1"/>
</dbReference>
<dbReference type="InterPro" id="IPR001996">
    <property type="entry name" value="PTS_IIB_1"/>
</dbReference>
<dbReference type="PANTHER" id="PTHR30009">
    <property type="entry name" value="CYTOCHROME C-TYPE SYNTHESIS PROTEIN AND PTS TRANSMEMBRANE COMPONENT"/>
    <property type="match status" value="1"/>
</dbReference>
<dbReference type="PROSITE" id="PS51098">
    <property type="entry name" value="PTS_EIIB_TYPE_1"/>
    <property type="match status" value="1"/>
</dbReference>
<keyword evidence="8" id="KW-0670">Pyruvate</keyword>
<dbReference type="GO" id="GO:0090563">
    <property type="term" value="F:protein-phosphocysteine-sugar phosphotransferase activity"/>
    <property type="evidence" value="ECO:0007669"/>
    <property type="project" value="TreeGrafter"/>
</dbReference>
<dbReference type="Proteomes" id="UP000051790">
    <property type="component" value="Unassembled WGS sequence"/>
</dbReference>
<dbReference type="InterPro" id="IPR018113">
    <property type="entry name" value="PTrfase_EIIB_Cys"/>
</dbReference>
<keyword evidence="1" id="KW-0813">Transport</keyword>
<proteinExistence type="predicted"/>
<evidence type="ECO:0000256" key="4">
    <source>
        <dbReference type="ARBA" id="ARBA00022683"/>
    </source>
</evidence>
<evidence type="ECO:0000256" key="5">
    <source>
        <dbReference type="ARBA" id="ARBA00022777"/>
    </source>
</evidence>
<dbReference type="RefSeq" id="WP_054716600.1">
    <property type="nucleotide sequence ID" value="NZ_AZEU01000222.1"/>
</dbReference>
<accession>A0A0R1QK59</accession>
<gene>
    <name evidence="8" type="ORF">FD01_GL001871</name>
</gene>
<keyword evidence="4" id="KW-0598">Phosphotransferase system</keyword>
<dbReference type="SUPFAM" id="SSF55604">
    <property type="entry name" value="Glucose permease domain IIB"/>
    <property type="match status" value="1"/>
</dbReference>
<dbReference type="GO" id="GO:0008982">
    <property type="term" value="F:protein-N(PI)-phosphohistidine-sugar phosphotransferase activity"/>
    <property type="evidence" value="ECO:0007669"/>
    <property type="project" value="InterPro"/>
</dbReference>
<dbReference type="GO" id="GO:0005886">
    <property type="term" value="C:plasma membrane"/>
    <property type="evidence" value="ECO:0007669"/>
    <property type="project" value="TreeGrafter"/>
</dbReference>
<dbReference type="GO" id="GO:0015764">
    <property type="term" value="P:N-acetylglucosamine transport"/>
    <property type="evidence" value="ECO:0007669"/>
    <property type="project" value="TreeGrafter"/>
</dbReference>
<evidence type="ECO:0000313" key="9">
    <source>
        <dbReference type="Proteomes" id="UP000051790"/>
    </source>
</evidence>
<keyword evidence="9" id="KW-1185">Reference proteome</keyword>
<organism evidence="8 9">
    <name type="scientific">Lacticaseibacillus manihotivorans DSM 13343 = JCM 12514</name>
    <dbReference type="NCBI Taxonomy" id="1423769"/>
    <lineage>
        <taxon>Bacteria</taxon>
        <taxon>Bacillati</taxon>
        <taxon>Bacillota</taxon>
        <taxon>Bacilli</taxon>
        <taxon>Lactobacillales</taxon>
        <taxon>Lactobacillaceae</taxon>
        <taxon>Lacticaseibacillus</taxon>
    </lineage>
</organism>
<sequence length="182" mass="19995">MKRDFSQLASGYIAALGGKANIDTMINCATRLRVLVKDLDAVQPASAFTDLGAVAVTTHHKMVQVIAGLDVPQIIQEMQVQLNGMCRPDQTLDEYGLTYDGERARILYECLGLPENVQLVTTTGSAVVVQVRDLEWVDPFDVMLQLGIGITSVDKHGRQVYVYMSGATSVAKELNHLIKKHH</sequence>
<keyword evidence="2" id="KW-0762">Sugar transport</keyword>
<keyword evidence="5" id="KW-0418">Kinase</keyword>
<evidence type="ECO:0000259" key="7">
    <source>
        <dbReference type="PROSITE" id="PS51098"/>
    </source>
</evidence>
<dbReference type="Gene3D" id="3.30.1360.60">
    <property type="entry name" value="Glucose permease domain IIB"/>
    <property type="match status" value="1"/>
</dbReference>
<feature type="active site" description="Phosphocysteine intermediate; for EIIB activity" evidence="6">
    <location>
        <position position="28"/>
    </location>
</feature>
<dbReference type="EMBL" id="AZEU01000222">
    <property type="protein sequence ID" value="KRL42602.1"/>
    <property type="molecule type" value="Genomic_DNA"/>
</dbReference>
<evidence type="ECO:0000256" key="3">
    <source>
        <dbReference type="ARBA" id="ARBA00022679"/>
    </source>
</evidence>
<dbReference type="NCBIfam" id="TIGR00826">
    <property type="entry name" value="EIIB_glc"/>
    <property type="match status" value="1"/>
</dbReference>
<dbReference type="Pfam" id="PF00367">
    <property type="entry name" value="PTS_EIIB"/>
    <property type="match status" value="1"/>
</dbReference>
<name>A0A0R1QK59_9LACO</name>